<name>A0AAW9QXZ5_9CHRO</name>
<dbReference type="AlphaFoldDB" id="A0AAW9QXZ5"/>
<dbReference type="RefSeq" id="WP_332866998.1">
    <property type="nucleotide sequence ID" value="NZ_JBAFSM010000051.1"/>
</dbReference>
<sequence length="83" mass="9399">MNIRLTPDRERFIASKLEGGKYRSADEVLAIAPSLLEEFDRAEALWIEEVREKIDAALAISETTPPADDETSIDRILERFPPV</sequence>
<evidence type="ECO:0000313" key="1">
    <source>
        <dbReference type="EMBL" id="MEG3439512.1"/>
    </source>
</evidence>
<proteinExistence type="predicted"/>
<accession>A0AAW9QXZ5</accession>
<keyword evidence="2" id="KW-1185">Reference proteome</keyword>
<comment type="caution">
    <text evidence="1">The sequence shown here is derived from an EMBL/GenBank/DDBJ whole genome shotgun (WGS) entry which is preliminary data.</text>
</comment>
<gene>
    <name evidence="1" type="ORF">V0288_20460</name>
</gene>
<dbReference type="InterPro" id="IPR038296">
    <property type="entry name" value="ParD_sf"/>
</dbReference>
<dbReference type="Proteomes" id="UP001328733">
    <property type="component" value="Unassembled WGS sequence"/>
</dbReference>
<evidence type="ECO:0000313" key="2">
    <source>
        <dbReference type="Proteomes" id="UP001328733"/>
    </source>
</evidence>
<dbReference type="EMBL" id="JBAFSM010000051">
    <property type="protein sequence ID" value="MEG3439512.1"/>
    <property type="molecule type" value="Genomic_DNA"/>
</dbReference>
<protein>
    <submittedName>
        <fullName evidence="1">Transcriptional regulator</fullName>
    </submittedName>
</protein>
<organism evidence="1 2">
    <name type="scientific">Pannus brasiliensis CCIBt3594</name>
    <dbReference type="NCBI Taxonomy" id="1427578"/>
    <lineage>
        <taxon>Bacteria</taxon>
        <taxon>Bacillati</taxon>
        <taxon>Cyanobacteriota</taxon>
        <taxon>Cyanophyceae</taxon>
        <taxon>Oscillatoriophycideae</taxon>
        <taxon>Chroococcales</taxon>
        <taxon>Microcystaceae</taxon>
        <taxon>Pannus</taxon>
    </lineage>
</organism>
<dbReference type="Gene3D" id="6.10.10.120">
    <property type="entry name" value="Antitoxin ParD1-like"/>
    <property type="match status" value="1"/>
</dbReference>
<reference evidence="1 2" key="1">
    <citation type="submission" date="2024-01" db="EMBL/GenBank/DDBJ databases">
        <title>Genomic insights into the taxonomy and metabolism of the cyanobacterium Pannus brasiliensis CCIBt3594.</title>
        <authorList>
            <person name="Machado M."/>
            <person name="Botero N.B."/>
            <person name="Andreote A.P.D."/>
            <person name="Feitosa A.M.T."/>
            <person name="Popin R."/>
            <person name="Sivonen K."/>
            <person name="Fiore M.F."/>
        </authorList>
    </citation>
    <scope>NUCLEOTIDE SEQUENCE [LARGE SCALE GENOMIC DNA]</scope>
    <source>
        <strain evidence="1 2">CCIBt3594</strain>
    </source>
</reference>